<dbReference type="InterPro" id="IPR012289">
    <property type="entry name" value="Lytic_TGlycosylase_superhlx_L"/>
</dbReference>
<comment type="caution">
    <text evidence="6">The sequence shown here is derived from an EMBL/GenBank/DDBJ whole genome shotgun (WGS) entry which is preliminary data.</text>
</comment>
<dbReference type="InterPro" id="IPR008939">
    <property type="entry name" value="Lytic_TGlycosylase_superhlx_U"/>
</dbReference>
<evidence type="ECO:0000313" key="6">
    <source>
        <dbReference type="EMBL" id="TZF89712.1"/>
    </source>
</evidence>
<organism evidence="6 7">
    <name type="scientific">Cognatilysobacter lacus</name>
    <dbReference type="NCBI Taxonomy" id="1643323"/>
    <lineage>
        <taxon>Bacteria</taxon>
        <taxon>Pseudomonadati</taxon>
        <taxon>Pseudomonadota</taxon>
        <taxon>Gammaproteobacteria</taxon>
        <taxon>Lysobacterales</taxon>
        <taxon>Lysobacteraceae</taxon>
        <taxon>Cognatilysobacter</taxon>
    </lineage>
</organism>
<dbReference type="InterPro" id="IPR008258">
    <property type="entry name" value="Transglycosylase_SLT_dom_1"/>
</dbReference>
<dbReference type="GO" id="GO:0042597">
    <property type="term" value="C:periplasmic space"/>
    <property type="evidence" value="ECO:0007669"/>
    <property type="project" value="InterPro"/>
</dbReference>
<dbReference type="InterPro" id="IPR023346">
    <property type="entry name" value="Lysozyme-like_dom_sf"/>
</dbReference>
<dbReference type="EMBL" id="VTRV01000075">
    <property type="protein sequence ID" value="TZF89712.1"/>
    <property type="molecule type" value="Genomic_DNA"/>
</dbReference>
<dbReference type="PANTHER" id="PTHR37423:SF5">
    <property type="entry name" value="SOLUBLE LYTIC MUREIN TRANSGLYCOSYLASE"/>
    <property type="match status" value="1"/>
</dbReference>
<evidence type="ECO:0000259" key="4">
    <source>
        <dbReference type="Pfam" id="PF01464"/>
    </source>
</evidence>
<feature type="region of interest" description="Disordered" evidence="3">
    <location>
        <begin position="1"/>
        <end position="24"/>
    </location>
</feature>
<accession>A0A5D8Z6I6</accession>
<name>A0A5D8Z6I6_9GAMM</name>
<dbReference type="CDD" id="cd13401">
    <property type="entry name" value="Slt70-like"/>
    <property type="match status" value="1"/>
</dbReference>
<gene>
    <name evidence="6" type="ORF">FW784_08195</name>
</gene>
<keyword evidence="2" id="KW-0732">Signal</keyword>
<dbReference type="SUPFAM" id="SSF48435">
    <property type="entry name" value="Bacterial muramidases"/>
    <property type="match status" value="1"/>
</dbReference>
<dbReference type="Gene3D" id="1.10.530.10">
    <property type="match status" value="1"/>
</dbReference>
<dbReference type="Pfam" id="PF14718">
    <property type="entry name" value="SLT_L"/>
    <property type="match status" value="1"/>
</dbReference>
<reference evidence="6 7" key="1">
    <citation type="submission" date="2019-08" db="EMBL/GenBank/DDBJ databases">
        <title>Draft genome sequence of Lysobacter sp. UKS-15.</title>
        <authorList>
            <person name="Im W.-T."/>
        </authorList>
    </citation>
    <scope>NUCLEOTIDE SEQUENCE [LARGE SCALE GENOMIC DNA]</scope>
    <source>
        <strain evidence="6 7">UKS-15</strain>
    </source>
</reference>
<dbReference type="Pfam" id="PF01464">
    <property type="entry name" value="SLT"/>
    <property type="match status" value="1"/>
</dbReference>
<sequence>MAPPERAAGASPPVAPAMPTQSSRLDPQLARVKAAIVAAESGAFDAGANADLAKHPLYGWVEYAGLRRDLGSLDDARADAFLRRYGGQAVGETFRTQWLGEATRRQDWAAFDAAWKPTIKDTALRCSWLQAENALGRADASWTQQAQLIWRAAGESLPSQCDAVFTALDARGGLTPELRWERFDKATEAWQPSVMRAAARGLPASDAALANDYAAFMEAVNDRALQWPRTDRSRRVASYALARYAKSVPQDAQAQLDRFGPALGFTELERGRVLYQSALWTASSYEPGSAQRLAAVPESAYDDRLREWRAREAIARSDWSAALTAIRSMRSPQHDDSRWLYLEGRVAEKLGDREAAQRAYRAAAAKPEFHGFLAADRLGQPYTLCPWIPGDSPTARAAVGNDPALQRALMLHDIERDGWAVAEWNDAVSRFDSMRRITAVELAQQHGWFDRAVFSLGKEDPEELRLYTLRFPIRHEATIRREAQRNGLDPAWVAAEIRAESVFNPNARSGANAIGLMQLVPATGASMAAKVGVPWNGEQSLYDPDTSIILGTAYLRQLLDGYGDGKPYFTLAGYNAGPAPLARWKSQRPGMDPDLWIETITYKETRDYVARVLAFSVLYDWRMTGNALRVSDRLRGAFDGQRTSFTCPLANRPAAPQAMPPQARRG</sequence>
<dbReference type="OrthoDB" id="92254at2"/>
<keyword evidence="7" id="KW-1185">Reference proteome</keyword>
<dbReference type="InterPro" id="IPR037061">
    <property type="entry name" value="Lytic_TGlycoase_superhlx_L_sf"/>
</dbReference>
<evidence type="ECO:0000256" key="3">
    <source>
        <dbReference type="SAM" id="MobiDB-lite"/>
    </source>
</evidence>
<dbReference type="Gene3D" id="1.10.1240.20">
    <property type="entry name" value="Lytic transglycosylase, superhelical linker domain"/>
    <property type="match status" value="1"/>
</dbReference>
<feature type="domain" description="Lytic transglycosylase superhelical linker" evidence="5">
    <location>
        <begin position="399"/>
        <end position="456"/>
    </location>
</feature>
<evidence type="ECO:0000256" key="2">
    <source>
        <dbReference type="ARBA" id="ARBA00022729"/>
    </source>
</evidence>
<dbReference type="Gene3D" id="1.25.20.10">
    <property type="entry name" value="Bacterial muramidases"/>
    <property type="match status" value="1"/>
</dbReference>
<comment type="similarity">
    <text evidence="1">Belongs to the transglycosylase Slt family.</text>
</comment>
<dbReference type="AlphaFoldDB" id="A0A5D8Z6I6"/>
<protein>
    <submittedName>
        <fullName evidence="6">Lytic transglycosylase domain-containing protein</fullName>
    </submittedName>
</protein>
<evidence type="ECO:0000256" key="1">
    <source>
        <dbReference type="ARBA" id="ARBA00007734"/>
    </source>
</evidence>
<proteinExistence type="inferred from homology"/>
<evidence type="ECO:0000313" key="7">
    <source>
        <dbReference type="Proteomes" id="UP000323164"/>
    </source>
</evidence>
<dbReference type="Proteomes" id="UP000323164">
    <property type="component" value="Unassembled WGS sequence"/>
</dbReference>
<evidence type="ECO:0000259" key="5">
    <source>
        <dbReference type="Pfam" id="PF14718"/>
    </source>
</evidence>
<dbReference type="SUPFAM" id="SSF53955">
    <property type="entry name" value="Lysozyme-like"/>
    <property type="match status" value="1"/>
</dbReference>
<dbReference type="PANTHER" id="PTHR37423">
    <property type="entry name" value="SOLUBLE LYTIC MUREIN TRANSGLYCOSYLASE-RELATED"/>
    <property type="match status" value="1"/>
</dbReference>
<dbReference type="GO" id="GO:0004553">
    <property type="term" value="F:hydrolase activity, hydrolyzing O-glycosyl compounds"/>
    <property type="evidence" value="ECO:0007669"/>
    <property type="project" value="InterPro"/>
</dbReference>
<feature type="domain" description="Transglycosylase SLT" evidence="4">
    <location>
        <begin position="479"/>
        <end position="592"/>
    </location>
</feature>